<accession>A0A1E8E085</accession>
<dbReference type="PANTHER" id="PTHR48081:SF8">
    <property type="entry name" value="ALPHA_BETA HYDROLASE FOLD-3 DOMAIN-CONTAINING PROTEIN-RELATED"/>
    <property type="match status" value="1"/>
</dbReference>
<evidence type="ECO:0000256" key="1">
    <source>
        <dbReference type="ARBA" id="ARBA00010515"/>
    </source>
</evidence>
<dbReference type="AlphaFoldDB" id="A0A1E8E085"/>
<dbReference type="InterPro" id="IPR029058">
    <property type="entry name" value="AB_hydrolase_fold"/>
</dbReference>
<comment type="similarity">
    <text evidence="1">Belongs to the 'GDXG' lipolytic enzyme family.</text>
</comment>
<dbReference type="PROSITE" id="PS01174">
    <property type="entry name" value="LIPASE_GDXG_SER"/>
    <property type="match status" value="1"/>
</dbReference>
<dbReference type="SUPFAM" id="SSF53474">
    <property type="entry name" value="alpha/beta-Hydrolases"/>
    <property type="match status" value="1"/>
</dbReference>
<dbReference type="InterPro" id="IPR050300">
    <property type="entry name" value="GDXG_lipolytic_enzyme"/>
</dbReference>
<dbReference type="EMBL" id="MKQS01000018">
    <property type="protein sequence ID" value="OFE43050.1"/>
    <property type="molecule type" value="Genomic_DNA"/>
</dbReference>
<keyword evidence="2" id="KW-0378">Hydrolase</keyword>
<sequence length="357" mass="39979">MQILNSSLKNKLYKGQGAAARALNKLPSRVHHTLAQALGYPYHYPDLDPFIKCMMAAQLKQGKIGFIGADPVQSRQAFDRQMQSILSTPTAVKRVEEIRLNLASGNIAARYYHPAPHKKLPLIVFYHGGGFVVGGLDSHDEFCRLMAVHAHAQVLSVEYPLAPEASPQQIIQVCEDALAWAYQHRREMKILKNRIAVAGDSAGGNIAAVVAQRSAQSAYAPNAQFLIYPALDFKSRHPSFFAYKDGLVLTGQDIDFVTQHYATQHQVALDDPIISPIFGKLKKLAPAFVVTAGHDVLHDEAEIYAHKLRQNQVTVKYVEYLDQTHGFISMTFVSRRAKKISIEMCKNFRKFWDRPRS</sequence>
<feature type="active site" evidence="3">
    <location>
        <position position="201"/>
    </location>
</feature>
<dbReference type="Gene3D" id="3.40.50.1820">
    <property type="entry name" value="alpha/beta hydrolase"/>
    <property type="match status" value="1"/>
</dbReference>
<evidence type="ECO:0000313" key="5">
    <source>
        <dbReference type="EMBL" id="OFE43050.1"/>
    </source>
</evidence>
<dbReference type="InterPro" id="IPR033140">
    <property type="entry name" value="Lipase_GDXG_put_SER_AS"/>
</dbReference>
<dbReference type="STRING" id="202956.BJN41_10925"/>
<dbReference type="PANTHER" id="PTHR48081">
    <property type="entry name" value="AB HYDROLASE SUPERFAMILY PROTEIN C4A8.06C"/>
    <property type="match status" value="1"/>
</dbReference>
<reference evidence="5 6" key="1">
    <citation type="submission" date="2016-10" db="EMBL/GenBank/DDBJ databases">
        <title>Genome of airborne Acinetobacter sp. 5-2Ac02 in the hospital environment: Species near to Acinetobacter towneri.</title>
        <authorList>
            <person name="Barbosa B."/>
            <person name="Fernandez-Garcia L."/>
            <person name="Gato E."/>
            <person name="Leao R."/>
            <person name="Albano R."/>
            <person name="Fernandez B."/>
            <person name="Fernandez-Cuenca F."/>
            <person name="Marques E."/>
            <person name="Tomas M."/>
        </authorList>
    </citation>
    <scope>NUCLEOTIDE SEQUENCE [LARGE SCALE GENOMIC DNA]</scope>
    <source>
        <strain evidence="5 6">5-2Ac02</strain>
    </source>
</reference>
<feature type="domain" description="Alpha/beta hydrolase fold-3" evidence="4">
    <location>
        <begin position="123"/>
        <end position="328"/>
    </location>
</feature>
<proteinExistence type="inferred from homology"/>
<name>A0A1E8E085_9GAMM</name>
<dbReference type="InterPro" id="IPR013094">
    <property type="entry name" value="AB_hydrolase_3"/>
</dbReference>
<evidence type="ECO:0000256" key="3">
    <source>
        <dbReference type="PROSITE-ProRule" id="PRU10038"/>
    </source>
</evidence>
<evidence type="ECO:0000259" key="4">
    <source>
        <dbReference type="Pfam" id="PF07859"/>
    </source>
</evidence>
<dbReference type="RefSeq" id="WP_070155009.1">
    <property type="nucleotide sequence ID" value="NZ_JACANQ010000028.1"/>
</dbReference>
<comment type="caution">
    <text evidence="5">The sequence shown here is derived from an EMBL/GenBank/DDBJ whole genome shotgun (WGS) entry which is preliminary data.</text>
</comment>
<dbReference type="Pfam" id="PF07859">
    <property type="entry name" value="Abhydrolase_3"/>
    <property type="match status" value="1"/>
</dbReference>
<organism evidence="5 6">
    <name type="scientific">Acinetobacter towneri</name>
    <dbReference type="NCBI Taxonomy" id="202956"/>
    <lineage>
        <taxon>Bacteria</taxon>
        <taxon>Pseudomonadati</taxon>
        <taxon>Pseudomonadota</taxon>
        <taxon>Gammaproteobacteria</taxon>
        <taxon>Moraxellales</taxon>
        <taxon>Moraxellaceae</taxon>
        <taxon>Acinetobacter</taxon>
    </lineage>
</organism>
<gene>
    <name evidence="5" type="ORF">BJN41_10925</name>
</gene>
<evidence type="ECO:0000313" key="6">
    <source>
        <dbReference type="Proteomes" id="UP000186931"/>
    </source>
</evidence>
<dbReference type="eggNOG" id="COG0657">
    <property type="taxonomic scope" value="Bacteria"/>
</dbReference>
<protein>
    <submittedName>
        <fullName evidence="5">Esterase</fullName>
    </submittedName>
</protein>
<evidence type="ECO:0000256" key="2">
    <source>
        <dbReference type="ARBA" id="ARBA00022801"/>
    </source>
</evidence>
<dbReference type="GO" id="GO:0016787">
    <property type="term" value="F:hydrolase activity"/>
    <property type="evidence" value="ECO:0007669"/>
    <property type="project" value="UniProtKB-KW"/>
</dbReference>
<dbReference type="Proteomes" id="UP000186931">
    <property type="component" value="Unassembled WGS sequence"/>
</dbReference>